<dbReference type="STRING" id="345632.GPICK_09275"/>
<dbReference type="PROSITE" id="PS51257">
    <property type="entry name" value="PROKAR_LIPOPROTEIN"/>
    <property type="match status" value="1"/>
</dbReference>
<evidence type="ECO:0000259" key="1">
    <source>
        <dbReference type="SMART" id="SM00909"/>
    </source>
</evidence>
<dbReference type="SMART" id="SM00909">
    <property type="entry name" value="Germane"/>
    <property type="match status" value="1"/>
</dbReference>
<dbReference type="AlphaFoldDB" id="A0A0B5BED1"/>
<keyword evidence="3" id="KW-1185">Reference proteome</keyword>
<dbReference type="OrthoDB" id="5393976at2"/>
<name>A0A0B5BED1_9BACT</name>
<evidence type="ECO:0000313" key="3">
    <source>
        <dbReference type="Proteomes" id="UP000057609"/>
    </source>
</evidence>
<dbReference type="HOGENOM" id="CLU_965622_0_0_7"/>
<reference evidence="2 3" key="1">
    <citation type="journal article" date="2015" name="Genome Announc.">
        <title>Complete Genome of Geobacter pickeringii G13T, a Metal-Reducing Isolate from Sedimentary Kaolin Deposits.</title>
        <authorList>
            <person name="Badalamenti J.P."/>
            <person name="Bond D.R."/>
        </authorList>
    </citation>
    <scope>NUCLEOTIDE SEQUENCE [LARGE SCALE GENOMIC DNA]</scope>
    <source>
        <strain evidence="2 3">G13</strain>
    </source>
</reference>
<dbReference type="RefSeq" id="WP_039742511.1">
    <property type="nucleotide sequence ID" value="NZ_CP009788.1"/>
</dbReference>
<dbReference type="EMBL" id="CP009788">
    <property type="protein sequence ID" value="AJE03514.1"/>
    <property type="molecule type" value="Genomic_DNA"/>
</dbReference>
<dbReference type="KEGG" id="gpi:GPICK_09275"/>
<dbReference type="InterPro" id="IPR019606">
    <property type="entry name" value="GerMN"/>
</dbReference>
<dbReference type="Proteomes" id="UP000057609">
    <property type="component" value="Chromosome"/>
</dbReference>
<dbReference type="Pfam" id="PF10646">
    <property type="entry name" value="Germane"/>
    <property type="match status" value="1"/>
</dbReference>
<gene>
    <name evidence="2" type="ORF">GPICK_09275</name>
</gene>
<protein>
    <submittedName>
        <fullName evidence="2">Sporulation protein</fullName>
    </submittedName>
</protein>
<feature type="domain" description="GerMN" evidence="1">
    <location>
        <begin position="89"/>
        <end position="176"/>
    </location>
</feature>
<accession>A0A0B5BED1</accession>
<evidence type="ECO:0000313" key="2">
    <source>
        <dbReference type="EMBL" id="AJE03514.1"/>
    </source>
</evidence>
<organism evidence="2 3">
    <name type="scientific">Geobacter pickeringii</name>
    <dbReference type="NCBI Taxonomy" id="345632"/>
    <lineage>
        <taxon>Bacteria</taxon>
        <taxon>Pseudomonadati</taxon>
        <taxon>Thermodesulfobacteriota</taxon>
        <taxon>Desulfuromonadia</taxon>
        <taxon>Geobacterales</taxon>
        <taxon>Geobacteraceae</taxon>
        <taxon>Geobacter</taxon>
    </lineage>
</organism>
<sequence>MGKIRLLLVAIIVLVALAGCSKEQKNVPQKQVRVSATAAYEKYFGTAPTTDKGTCYAFVIYFPSARERGRVVPFPFFTFDQSSLKKVAVERLLGGMDVGSYRGEFLQPFAAGTRILGLSEQSGVITVNFSKEILASKADATIEKALLDAVALTFSQFSGIREVRVQVEGKERGAVDGREVGTFLGHGGLERQPLKPEENVVLSPAPPRLLSITAMKDKGAKEVEEVNAFFDRPVEIKELRMTDGEGKLFEGEVYHSVFDMAAVLKPKEPSLYKAGMPVKVRWKVVDKIGRSAEATGEFSLDVREH</sequence>
<proteinExistence type="predicted"/>